<dbReference type="PANTHER" id="PTHR11785:SF402">
    <property type="entry name" value="AMINO ACID TRANSPORTER (EUROFUNG)"/>
    <property type="match status" value="1"/>
</dbReference>
<dbReference type="PIRSF" id="PIRSF006060">
    <property type="entry name" value="AA_transporter"/>
    <property type="match status" value="1"/>
</dbReference>
<evidence type="ECO:0000256" key="4">
    <source>
        <dbReference type="ARBA" id="ARBA00023136"/>
    </source>
</evidence>
<comment type="subcellular location">
    <subcellularLocation>
        <location evidence="1">Membrane</location>
        <topology evidence="1">Multi-pass membrane protein</topology>
    </subcellularLocation>
</comment>
<reference evidence="7 8" key="1">
    <citation type="submission" date="2016-03" db="EMBL/GenBank/DDBJ databases">
        <authorList>
            <person name="Ploux O."/>
        </authorList>
    </citation>
    <scope>NUCLEOTIDE SEQUENCE [LARGE SCALE GENOMIC DNA]</scope>
    <source>
        <strain evidence="7 8">UAMH 11012</strain>
    </source>
</reference>
<keyword evidence="3 6" id="KW-1133">Transmembrane helix</keyword>
<feature type="region of interest" description="Disordered" evidence="5">
    <location>
        <begin position="29"/>
        <end position="53"/>
    </location>
</feature>
<dbReference type="InterPro" id="IPR002293">
    <property type="entry name" value="AA/rel_permease1"/>
</dbReference>
<feature type="transmembrane region" description="Helical" evidence="6">
    <location>
        <begin position="196"/>
        <end position="212"/>
    </location>
</feature>
<evidence type="ECO:0000256" key="3">
    <source>
        <dbReference type="ARBA" id="ARBA00022989"/>
    </source>
</evidence>
<evidence type="ECO:0000256" key="5">
    <source>
        <dbReference type="SAM" id="MobiDB-lite"/>
    </source>
</evidence>
<proteinExistence type="predicted"/>
<protein>
    <recommendedName>
        <fullName evidence="9">Large neutral amino acids transporter small subunit 1</fullName>
    </recommendedName>
</protein>
<feature type="transmembrane region" description="Helical" evidence="6">
    <location>
        <begin position="224"/>
        <end position="243"/>
    </location>
</feature>
<dbReference type="Gene3D" id="1.20.1740.10">
    <property type="entry name" value="Amino acid/polyamine transporter I"/>
    <property type="match status" value="1"/>
</dbReference>
<name>A0A1L7WD90_9HELO</name>
<feature type="transmembrane region" description="Helical" evidence="6">
    <location>
        <begin position="73"/>
        <end position="94"/>
    </location>
</feature>
<evidence type="ECO:0000256" key="2">
    <source>
        <dbReference type="ARBA" id="ARBA00022692"/>
    </source>
</evidence>
<evidence type="ECO:0000256" key="6">
    <source>
        <dbReference type="SAM" id="Phobius"/>
    </source>
</evidence>
<dbReference type="AlphaFoldDB" id="A0A1L7WD90"/>
<evidence type="ECO:0000313" key="7">
    <source>
        <dbReference type="EMBL" id="CZR50754.1"/>
    </source>
</evidence>
<feature type="transmembrane region" description="Helical" evidence="6">
    <location>
        <begin position="467"/>
        <end position="489"/>
    </location>
</feature>
<sequence length="562" mass="61030">MSEDAATNHTLKAPASAITTTINIDGDEAHDRLLQRSPSAHSRKSSIDSSSDSDLDLLEGEIEEAVDPRKGSLTYLNCVAIVVSLQIGSGIFSTPSEISKHVSSPLLGISVWIVAGVLVWTGAASFIELGRRIPQNGGVQEYLRTCYGDAWGFLFSFGYIVIGKPCSVAIISGIFAEHLNSIILPEAWRNEWLNKLVALLGAGLITAVNCWGTNTGASAANGFFLLKVTGLFSIVVIGLVVGVSGKGNDLTAWIPDKVAEDAGTGQPSLWVLVGEYTTAMFGALFTYGGWETANYVAGDMKNPMRDLPRVINSAMVIVMVGFVLANVALYIVVPMDALRERKTVAVTFGIQAFGTLGGIAYSLLVAISCLGALNSSIFAMGRLIVVASERKYVPSFFGDPEHESKEEESFHYRNYLRGLPKPIASTIMMLVQKTETLRWDHKVPVYALLFNAFLSSIYIIFGTFSFLLTFIGIAEYIFLFLAILGLFILRRRPEMGEPTPRTWNINPIVFCVCSAFIVLRGVITDPLQGLALLLFNLAGLGLRRFLVGAGEKDMELGDRVER</sequence>
<feature type="transmembrane region" description="Helical" evidence="6">
    <location>
        <begin position="443"/>
        <end position="461"/>
    </location>
</feature>
<dbReference type="GO" id="GO:0016020">
    <property type="term" value="C:membrane"/>
    <property type="evidence" value="ECO:0007669"/>
    <property type="project" value="UniProtKB-SubCell"/>
</dbReference>
<evidence type="ECO:0000256" key="1">
    <source>
        <dbReference type="ARBA" id="ARBA00004141"/>
    </source>
</evidence>
<feature type="transmembrane region" description="Helical" evidence="6">
    <location>
        <begin position="150"/>
        <end position="176"/>
    </location>
</feature>
<organism evidence="7 8">
    <name type="scientific">Phialocephala subalpina</name>
    <dbReference type="NCBI Taxonomy" id="576137"/>
    <lineage>
        <taxon>Eukaryota</taxon>
        <taxon>Fungi</taxon>
        <taxon>Dikarya</taxon>
        <taxon>Ascomycota</taxon>
        <taxon>Pezizomycotina</taxon>
        <taxon>Leotiomycetes</taxon>
        <taxon>Helotiales</taxon>
        <taxon>Mollisiaceae</taxon>
        <taxon>Phialocephala</taxon>
        <taxon>Phialocephala fortinii species complex</taxon>
    </lineage>
</organism>
<evidence type="ECO:0008006" key="9">
    <source>
        <dbReference type="Google" id="ProtNLM"/>
    </source>
</evidence>
<dbReference type="InterPro" id="IPR050598">
    <property type="entry name" value="AminoAcid_Transporter"/>
</dbReference>
<keyword evidence="2 6" id="KW-0812">Transmembrane</keyword>
<feature type="transmembrane region" description="Helical" evidence="6">
    <location>
        <begin position="352"/>
        <end position="373"/>
    </location>
</feature>
<dbReference type="Proteomes" id="UP000184330">
    <property type="component" value="Unassembled WGS sequence"/>
</dbReference>
<dbReference type="STRING" id="576137.A0A1L7WD90"/>
<dbReference type="OrthoDB" id="10062876at2759"/>
<feature type="transmembrane region" description="Helical" evidence="6">
    <location>
        <begin position="106"/>
        <end position="129"/>
    </location>
</feature>
<feature type="transmembrane region" description="Helical" evidence="6">
    <location>
        <begin position="501"/>
        <end position="523"/>
    </location>
</feature>
<gene>
    <name evidence="7" type="ORF">PAC_00628</name>
</gene>
<keyword evidence="8" id="KW-1185">Reference proteome</keyword>
<accession>A0A1L7WD90</accession>
<dbReference type="EMBL" id="FJOG01000001">
    <property type="protein sequence ID" value="CZR50754.1"/>
    <property type="molecule type" value="Genomic_DNA"/>
</dbReference>
<feature type="transmembrane region" description="Helical" evidence="6">
    <location>
        <begin position="269"/>
        <end position="290"/>
    </location>
</feature>
<dbReference type="PANTHER" id="PTHR11785">
    <property type="entry name" value="AMINO ACID TRANSPORTER"/>
    <property type="match status" value="1"/>
</dbReference>
<feature type="transmembrane region" description="Helical" evidence="6">
    <location>
        <begin position="310"/>
        <end position="332"/>
    </location>
</feature>
<feature type="transmembrane region" description="Helical" evidence="6">
    <location>
        <begin position="529"/>
        <end position="546"/>
    </location>
</feature>
<dbReference type="Pfam" id="PF13520">
    <property type="entry name" value="AA_permease_2"/>
    <property type="match status" value="1"/>
</dbReference>
<keyword evidence="4 6" id="KW-0472">Membrane</keyword>
<evidence type="ECO:0000313" key="8">
    <source>
        <dbReference type="Proteomes" id="UP000184330"/>
    </source>
</evidence>
<dbReference type="GO" id="GO:0015179">
    <property type="term" value="F:L-amino acid transmembrane transporter activity"/>
    <property type="evidence" value="ECO:0007669"/>
    <property type="project" value="TreeGrafter"/>
</dbReference>